<organism evidence="3 4">
    <name type="scientific">Caenorhabditis elegans</name>
    <dbReference type="NCBI Taxonomy" id="6239"/>
    <lineage>
        <taxon>Eukaryota</taxon>
        <taxon>Metazoa</taxon>
        <taxon>Ecdysozoa</taxon>
        <taxon>Nematoda</taxon>
        <taxon>Chromadorea</taxon>
        <taxon>Rhabditida</taxon>
        <taxon>Rhabditina</taxon>
        <taxon>Rhabditomorpha</taxon>
        <taxon>Rhabditoidea</taxon>
        <taxon>Rhabditidae</taxon>
        <taxon>Peloderinae</taxon>
        <taxon>Caenorhabditis</taxon>
    </lineage>
</organism>
<dbReference type="GeneID" id="178380"/>
<dbReference type="KEGG" id="cel:CELE_Y67A10A.9"/>
<dbReference type="PaxDb" id="6239-Y67A10A.9"/>
<dbReference type="PANTHER" id="PTHR35574:SF2">
    <property type="entry name" value="CLAUDIN-LIKE IN CAENORHABDITIS"/>
    <property type="match status" value="1"/>
</dbReference>
<keyword evidence="2" id="KW-0472">Membrane</keyword>
<dbReference type="OrthoDB" id="5828353at2759"/>
<dbReference type="Pfam" id="PF07062">
    <property type="entry name" value="Clc-like"/>
    <property type="match status" value="1"/>
</dbReference>
<feature type="region of interest" description="Disordered" evidence="1">
    <location>
        <begin position="309"/>
        <end position="338"/>
    </location>
</feature>
<protein>
    <submittedName>
        <fullName evidence="3">Clc-like protein</fullName>
    </submittedName>
</protein>
<name>Q9U1V0_CAEEL</name>
<dbReference type="Bgee" id="WBGene00013458">
    <property type="expression patterns" value="Expressed in embryo and 3 other cell types or tissues"/>
</dbReference>
<dbReference type="InParanoid" id="Q9U1V0"/>
<dbReference type="RefSeq" id="NP_502746.1">
    <property type="nucleotide sequence ID" value="NM_070345.6"/>
</dbReference>
<evidence type="ECO:0000313" key="3">
    <source>
        <dbReference type="EMBL" id="CAB60450.1"/>
    </source>
</evidence>
<feature type="region of interest" description="Disordered" evidence="1">
    <location>
        <begin position="371"/>
        <end position="392"/>
    </location>
</feature>
<gene>
    <name evidence="3 5" type="primary">clc-8</name>
    <name evidence="3" type="ORF">CELE_Y67A10A.9</name>
    <name evidence="5" type="ORF">Y67A10A.9</name>
</gene>
<feature type="compositionally biased region" description="Low complexity" evidence="1">
    <location>
        <begin position="644"/>
        <end position="664"/>
    </location>
</feature>
<evidence type="ECO:0000256" key="1">
    <source>
        <dbReference type="SAM" id="MobiDB-lite"/>
    </source>
</evidence>
<feature type="compositionally biased region" description="Polar residues" evidence="1">
    <location>
        <begin position="481"/>
        <end position="497"/>
    </location>
</feature>
<proteinExistence type="predicted"/>
<dbReference type="IntAct" id="Q9U1V0">
    <property type="interactions" value="1"/>
</dbReference>
<dbReference type="AlphaFoldDB" id="Q9U1V0"/>
<keyword evidence="2" id="KW-1133">Transmembrane helix</keyword>
<feature type="region of interest" description="Disordered" evidence="1">
    <location>
        <begin position="476"/>
        <end position="512"/>
    </location>
</feature>
<feature type="compositionally biased region" description="Basic residues" evidence="1">
    <location>
        <begin position="316"/>
        <end position="325"/>
    </location>
</feature>
<feature type="transmembrane region" description="Helical" evidence="2">
    <location>
        <begin position="210"/>
        <end position="235"/>
    </location>
</feature>
<feature type="compositionally biased region" description="Basic and acidic residues" evidence="1">
    <location>
        <begin position="498"/>
        <end position="512"/>
    </location>
</feature>
<dbReference type="FunCoup" id="Q9U1V0">
    <property type="interactions" value="116"/>
</dbReference>
<dbReference type="eggNOG" id="ENOG502R0IE">
    <property type="taxonomic scope" value="Eukaryota"/>
</dbReference>
<dbReference type="Proteomes" id="UP000001940">
    <property type="component" value="Chromosome IV"/>
</dbReference>
<dbReference type="HOGENOM" id="CLU_384186_0_0_1"/>
<accession>Q9U1V0</accession>
<feature type="transmembrane region" description="Helical" evidence="2">
    <location>
        <begin position="16"/>
        <end position="36"/>
    </location>
</feature>
<dbReference type="STRING" id="6239.Y67A10A.9.1"/>
<dbReference type="InterPro" id="IPR010761">
    <property type="entry name" value="Clc_prot-like"/>
</dbReference>
<dbReference type="GO" id="GO:0016020">
    <property type="term" value="C:membrane"/>
    <property type="evidence" value="ECO:0007669"/>
    <property type="project" value="InterPro"/>
</dbReference>
<dbReference type="AGR" id="WB:WBGene00013458"/>
<dbReference type="PANTHER" id="PTHR35574">
    <property type="entry name" value="PUTATIVE-RELATED"/>
    <property type="match status" value="1"/>
</dbReference>
<keyword evidence="4" id="KW-1185">Reference proteome</keyword>
<feature type="transmembrane region" description="Helical" evidence="2">
    <location>
        <begin position="164"/>
        <end position="190"/>
    </location>
</feature>
<dbReference type="Gene3D" id="1.20.140.150">
    <property type="match status" value="1"/>
</dbReference>
<sequence length="734" mass="82605">MIDAGSSSTKCSRKTALAIHFTLSLIAFLLCLLGLISPSWQQVNLENGRTEHHHGLWLDCKRDFSFDYGRSREYYETLYRRDMQGSPFAEFFLPQLQCVYKFDYYIDQEDLYDHNHDENRIQNDAYQHLFLGWKIAALIGVGVGVLFAGCAVLMGVCAFCHRTFICACTVIITIATLLSLLGSGAFYFWGNTQDNKVIKEEDENETYEQVLGWAFYCHLLGTLLLGFCSIMGCCVTSISTSKSTSQLVSIELVENGDGSELLSSNGQNFKRSFSAVYRVDSSALRQWEKSYLKNAMEKGDVEQNFKRTASVPNFSKNHRKSRRAQRQQSGHDFFSSTSNITEISHFGSNITMNTQMTQQTRDTTQTAPAAVACPVPPGKPLKSALKTPQQTRREHIIQPPEPVINTYEYCDSTIGVSSFLGSRTPTRPNHPYDEVYETIPGEDYLEPKSVRNNRLSNSTLSTIDMEHNQKMLQKTLPPVHGSSQSIPLPQKTQQKSTVIDDPRPVSFGEDPRDRDINLFKIRERTRIEKEERERFIKTAMLPPPPPVLPVKPKNIRDFGIDLSKESVGSCKVEETGSRAMLPQGKNSEISNYAINNPCYDDSDDFPPPPSEIGLNTFATKQKSITNLSFRGLSGAQHIFDRPESTVSVSSSASNNKNDVNNRRNPLTNISQHSLVNRRLLNVMPDEVDRSVGSSTVLENEVQDSPISYAQDAEVRLNLFMKDSTMKNNQDETTV</sequence>
<dbReference type="OMA" id="FICACTV"/>
<reference evidence="3 4" key="1">
    <citation type="journal article" date="1998" name="Science">
        <title>Genome sequence of the nematode C. elegans: a platform for investigating biology.</title>
        <authorList>
            <consortium name="The C. elegans sequencing consortium"/>
            <person name="Sulson J.E."/>
            <person name="Waterston R."/>
        </authorList>
    </citation>
    <scope>NUCLEOTIDE SEQUENCE [LARGE SCALE GENOMIC DNA]</scope>
    <source>
        <strain evidence="3 4">Bristol N2</strain>
    </source>
</reference>
<dbReference type="CTD" id="178380"/>
<dbReference type="EMBL" id="BX284604">
    <property type="protein sequence ID" value="CAB60450.1"/>
    <property type="molecule type" value="Genomic_DNA"/>
</dbReference>
<feature type="compositionally biased region" description="Polar residues" evidence="1">
    <location>
        <begin position="326"/>
        <end position="338"/>
    </location>
</feature>
<evidence type="ECO:0000256" key="2">
    <source>
        <dbReference type="SAM" id="Phobius"/>
    </source>
</evidence>
<feature type="transmembrane region" description="Helical" evidence="2">
    <location>
        <begin position="135"/>
        <end position="157"/>
    </location>
</feature>
<keyword evidence="2" id="KW-0812">Transmembrane</keyword>
<evidence type="ECO:0000313" key="5">
    <source>
        <dbReference type="WormBase" id="Y67A10A.9"/>
    </source>
</evidence>
<dbReference type="UCSC" id="Y67A10A.9">
    <property type="organism name" value="c. elegans"/>
</dbReference>
<evidence type="ECO:0000313" key="4">
    <source>
        <dbReference type="Proteomes" id="UP000001940"/>
    </source>
</evidence>
<dbReference type="WormBase" id="Y67A10A.9">
    <property type="protein sequence ID" value="CE24570"/>
    <property type="gene ID" value="WBGene00013458"/>
    <property type="gene designation" value="clc-8"/>
</dbReference>
<feature type="region of interest" description="Disordered" evidence="1">
    <location>
        <begin position="644"/>
        <end position="667"/>
    </location>
</feature>